<evidence type="ECO:0000313" key="2">
    <source>
        <dbReference type="EMBL" id="WNM57144.1"/>
    </source>
</evidence>
<dbReference type="EMBL" id="CP116967">
    <property type="protein sequence ID" value="WNM57144.1"/>
    <property type="molecule type" value="Genomic_DNA"/>
</dbReference>
<dbReference type="PANTHER" id="PTHR36507">
    <property type="entry name" value="BLL1555 PROTEIN"/>
    <property type="match status" value="1"/>
</dbReference>
<sequence length="100" mass="11128">MNEPIRMEHFPPYYYPHEAFVWAGVPIQWINATASPHTVQHDDCGTEKPCLFDSGKVAPGKTYTLPGLPPGRYSYHCQIHPIMGGTLIVEDPKGRAAPPQ</sequence>
<reference evidence="2 3" key="1">
    <citation type="submission" date="2023-01" db="EMBL/GenBank/DDBJ databases">
        <title>Cultivation and genomic characterization of new, ubiquitous marine nitrite-oxidizing bacteria from the Nitrospirales.</title>
        <authorList>
            <person name="Mueller A.J."/>
            <person name="Daebeler A."/>
            <person name="Herbold C.W."/>
            <person name="Kirkegaard R.H."/>
            <person name="Daims H."/>
        </authorList>
    </citation>
    <scope>NUCLEOTIDE SEQUENCE [LARGE SCALE GENOMIC DNA]</scope>
    <source>
        <strain evidence="2 3">VA</strain>
    </source>
</reference>
<accession>A0AA96G836</accession>
<evidence type="ECO:0000313" key="3">
    <source>
        <dbReference type="Proteomes" id="UP001302719"/>
    </source>
</evidence>
<dbReference type="InterPro" id="IPR052721">
    <property type="entry name" value="ET_Amicyanin"/>
</dbReference>
<dbReference type="AlphaFoldDB" id="A0AA96G836"/>
<dbReference type="Pfam" id="PF13473">
    <property type="entry name" value="Cupredoxin_1"/>
    <property type="match status" value="1"/>
</dbReference>
<dbReference type="SUPFAM" id="SSF49503">
    <property type="entry name" value="Cupredoxins"/>
    <property type="match status" value="1"/>
</dbReference>
<dbReference type="Proteomes" id="UP001302719">
    <property type="component" value="Chromosome"/>
</dbReference>
<dbReference type="InterPro" id="IPR028096">
    <property type="entry name" value="EfeO_Cupredoxin"/>
</dbReference>
<organism evidence="2 3">
    <name type="scientific">Candidatus Nitrospira allomarina</name>
    <dbReference type="NCBI Taxonomy" id="3020900"/>
    <lineage>
        <taxon>Bacteria</taxon>
        <taxon>Pseudomonadati</taxon>
        <taxon>Nitrospirota</taxon>
        <taxon>Nitrospiria</taxon>
        <taxon>Nitrospirales</taxon>
        <taxon>Nitrospiraceae</taxon>
        <taxon>Nitrospira</taxon>
    </lineage>
</organism>
<dbReference type="InterPro" id="IPR008972">
    <property type="entry name" value="Cupredoxin"/>
</dbReference>
<dbReference type="RefSeq" id="WP_312641295.1">
    <property type="nucleotide sequence ID" value="NZ_CP116967.1"/>
</dbReference>
<dbReference type="KEGG" id="nall:PP769_14330"/>
<name>A0AA96G836_9BACT</name>
<keyword evidence="3" id="KW-1185">Reference proteome</keyword>
<dbReference type="PANTHER" id="PTHR36507:SF1">
    <property type="entry name" value="BLL1555 PROTEIN"/>
    <property type="match status" value="1"/>
</dbReference>
<feature type="domain" description="EfeO-type cupredoxin-like" evidence="1">
    <location>
        <begin position="14"/>
        <end position="89"/>
    </location>
</feature>
<evidence type="ECO:0000259" key="1">
    <source>
        <dbReference type="Pfam" id="PF13473"/>
    </source>
</evidence>
<dbReference type="Gene3D" id="2.60.40.420">
    <property type="entry name" value="Cupredoxins - blue copper proteins"/>
    <property type="match status" value="1"/>
</dbReference>
<protein>
    <submittedName>
        <fullName evidence="2">Cupredoxin domain-containing protein</fullName>
    </submittedName>
</protein>
<proteinExistence type="predicted"/>
<gene>
    <name evidence="2" type="ORF">PP769_14330</name>
</gene>